<feature type="chain" id="PRO_5010980223" description="GDP-fucose protein O-fucosyltransferase 1" evidence="17">
    <location>
        <begin position="25"/>
        <end position="394"/>
    </location>
</feature>
<evidence type="ECO:0000256" key="6">
    <source>
        <dbReference type="ARBA" id="ARBA00022676"/>
    </source>
</evidence>
<gene>
    <name evidence="19" type="primary">20203178</name>
    <name evidence="18" type="ORF">HELRODRAFT_170340</name>
</gene>
<evidence type="ECO:0000256" key="14">
    <source>
        <dbReference type="ARBA" id="ARBA00033080"/>
    </source>
</evidence>
<reference evidence="19" key="3">
    <citation type="submission" date="2015-06" db="UniProtKB">
        <authorList>
            <consortium name="EnsemblMetazoa"/>
        </authorList>
    </citation>
    <scope>IDENTIFICATION</scope>
</reference>
<dbReference type="eggNOG" id="KOG3849">
    <property type="taxonomic scope" value="Eukaryota"/>
</dbReference>
<evidence type="ECO:0000313" key="18">
    <source>
        <dbReference type="EMBL" id="ESO07787.1"/>
    </source>
</evidence>
<keyword evidence="9" id="KW-0914">Notch signaling pathway</keyword>
<dbReference type="GO" id="GO:0006004">
    <property type="term" value="P:fucose metabolic process"/>
    <property type="evidence" value="ECO:0007669"/>
    <property type="project" value="UniProtKB-KW"/>
</dbReference>
<dbReference type="OMA" id="CANVEGT"/>
<dbReference type="AlphaFoldDB" id="T1F2X9"/>
<reference evidence="18 20" key="2">
    <citation type="journal article" date="2013" name="Nature">
        <title>Insights into bilaterian evolution from three spiralian genomes.</title>
        <authorList>
            <person name="Simakov O."/>
            <person name="Marletaz F."/>
            <person name="Cho S.J."/>
            <person name="Edsinger-Gonzales E."/>
            <person name="Havlak P."/>
            <person name="Hellsten U."/>
            <person name="Kuo D.H."/>
            <person name="Larsson T."/>
            <person name="Lv J."/>
            <person name="Arendt D."/>
            <person name="Savage R."/>
            <person name="Osoegawa K."/>
            <person name="de Jong P."/>
            <person name="Grimwood J."/>
            <person name="Chapman J.A."/>
            <person name="Shapiro H."/>
            <person name="Aerts A."/>
            <person name="Otillar R.P."/>
            <person name="Terry A.Y."/>
            <person name="Boore J.L."/>
            <person name="Grigoriev I.V."/>
            <person name="Lindberg D.R."/>
            <person name="Seaver E.C."/>
            <person name="Weisblat D.A."/>
            <person name="Putnam N.H."/>
            <person name="Rokhsar D.S."/>
        </authorList>
    </citation>
    <scope>NUCLEOTIDE SEQUENCE</scope>
</reference>
<dbReference type="InterPro" id="IPR039922">
    <property type="entry name" value="POFUT1"/>
</dbReference>
<proteinExistence type="inferred from homology"/>
<dbReference type="EMBL" id="AMQM01003522">
    <property type="status" value="NOT_ANNOTATED_CDS"/>
    <property type="molecule type" value="Genomic_DNA"/>
</dbReference>
<keyword evidence="8" id="KW-0256">Endoplasmic reticulum</keyword>
<evidence type="ECO:0000256" key="10">
    <source>
        <dbReference type="ARBA" id="ARBA00023157"/>
    </source>
</evidence>
<dbReference type="EMBL" id="KB096183">
    <property type="protein sequence ID" value="ESO07787.1"/>
    <property type="molecule type" value="Genomic_DNA"/>
</dbReference>
<dbReference type="STRING" id="6412.T1F2X9"/>
<evidence type="ECO:0000256" key="3">
    <source>
        <dbReference type="ARBA" id="ARBA00010626"/>
    </source>
</evidence>
<evidence type="ECO:0000256" key="17">
    <source>
        <dbReference type="SAM" id="SignalP"/>
    </source>
</evidence>
<evidence type="ECO:0000313" key="19">
    <source>
        <dbReference type="EnsemblMetazoa" id="HelroP170340"/>
    </source>
</evidence>
<name>T1F2X9_HELRO</name>
<dbReference type="GeneID" id="20203178"/>
<evidence type="ECO:0000256" key="4">
    <source>
        <dbReference type="ARBA" id="ARBA00012196"/>
    </source>
</evidence>
<evidence type="ECO:0000256" key="7">
    <source>
        <dbReference type="ARBA" id="ARBA00022679"/>
    </source>
</evidence>
<evidence type="ECO:0000313" key="20">
    <source>
        <dbReference type="Proteomes" id="UP000015101"/>
    </source>
</evidence>
<evidence type="ECO:0000256" key="2">
    <source>
        <dbReference type="ARBA" id="ARBA00004922"/>
    </source>
</evidence>
<comment type="pathway">
    <text evidence="2">Protein modification; protein glycosylation.</text>
</comment>
<sequence length="394" mass="45055">MIHSTKFTILLAVVAFANVELNNSSENEHQTKENAEEVGSVGAAGVGLDAERRRHEKDPNGYLLFCLCMGRVGNQVEHFLGGLAFAKSINRTLILPSFRTYVGNNKNIPFNEWFQIEPLTKYHRVILAEEFMEHYADDYWPANKRFGFCYGNKNNNEDCKMKEGNPFGPFWDGLGVNFVKDVKYQMTYSNEFDRWAAEFPAAQYPVISMKGAPATFPMDPSHWHLQKYLIFSDQLKKEADDYINKHFPQRPFIGLHLRNGPDWENACQGAVGTASYMASPQCLQGTNDLITKNMCLPSTAEVLRLTKNLVITQRIKVVFVATDKYPLLKELKEHLSNKNVDVFHADPWLPLVDWAILVRSNYFIGNCVSSFTSFVTRARNVDEKPTYFWGYSKV</sequence>
<dbReference type="InterPro" id="IPR019378">
    <property type="entry name" value="GDP-Fuc_O-FucTrfase"/>
</dbReference>
<dbReference type="EC" id="2.4.1.221" evidence="4"/>
<keyword evidence="7" id="KW-0808">Transferase</keyword>
<evidence type="ECO:0000256" key="11">
    <source>
        <dbReference type="ARBA" id="ARBA00023180"/>
    </source>
</evidence>
<reference evidence="20" key="1">
    <citation type="submission" date="2012-12" db="EMBL/GenBank/DDBJ databases">
        <authorList>
            <person name="Hellsten U."/>
            <person name="Grimwood J."/>
            <person name="Chapman J.A."/>
            <person name="Shapiro H."/>
            <person name="Aerts A."/>
            <person name="Otillar R.P."/>
            <person name="Terry A.Y."/>
            <person name="Boore J.L."/>
            <person name="Simakov O."/>
            <person name="Marletaz F."/>
            <person name="Cho S.-J."/>
            <person name="Edsinger-Gonzales E."/>
            <person name="Havlak P."/>
            <person name="Kuo D.-H."/>
            <person name="Larsson T."/>
            <person name="Lv J."/>
            <person name="Arendt D."/>
            <person name="Savage R."/>
            <person name="Osoegawa K."/>
            <person name="de Jong P."/>
            <person name="Lindberg D.R."/>
            <person name="Seaver E.C."/>
            <person name="Weisblat D.A."/>
            <person name="Putnam N.H."/>
            <person name="Grigoriev I.V."/>
            <person name="Rokhsar D.S."/>
        </authorList>
    </citation>
    <scope>NUCLEOTIDE SEQUENCE</scope>
</reference>
<evidence type="ECO:0000256" key="13">
    <source>
        <dbReference type="ARBA" id="ARBA00023277"/>
    </source>
</evidence>
<dbReference type="PANTHER" id="PTHR21420:SF9">
    <property type="entry name" value="GDP-FUCOSE PROTEIN O-FUCOSYLTRANSFERASE 1"/>
    <property type="match status" value="1"/>
</dbReference>
<comment type="catalytic activity">
    <reaction evidence="16">
        <text>L-seryl-[protein] + GDP-beta-L-fucose = 3-O-(alpha-L-fucosyl)-L-seryl-[protein] + GDP + H(+)</text>
        <dbReference type="Rhea" id="RHEA:63644"/>
        <dbReference type="Rhea" id="RHEA-COMP:9863"/>
        <dbReference type="Rhea" id="RHEA-COMP:17914"/>
        <dbReference type="ChEBI" id="CHEBI:15378"/>
        <dbReference type="ChEBI" id="CHEBI:29999"/>
        <dbReference type="ChEBI" id="CHEBI:57273"/>
        <dbReference type="ChEBI" id="CHEBI:58189"/>
        <dbReference type="ChEBI" id="CHEBI:189632"/>
        <dbReference type="EC" id="2.4.1.221"/>
    </reaction>
    <physiologicalReaction direction="left-to-right" evidence="16">
        <dbReference type="Rhea" id="RHEA:63645"/>
    </physiologicalReaction>
</comment>
<evidence type="ECO:0000256" key="15">
    <source>
        <dbReference type="ARBA" id="ARBA00047273"/>
    </source>
</evidence>
<keyword evidence="10" id="KW-1015">Disulfide bond</keyword>
<dbReference type="GO" id="GO:0008593">
    <property type="term" value="P:regulation of Notch signaling pathway"/>
    <property type="evidence" value="ECO:0000318"/>
    <property type="project" value="GO_Central"/>
</dbReference>
<comment type="catalytic activity">
    <reaction evidence="15">
        <text>L-threonyl-[protein] + GDP-beta-L-fucose = 3-O-(alpha-L-fucosyl)-L-threonyl-[protein] + GDP + H(+)</text>
        <dbReference type="Rhea" id="RHEA:70491"/>
        <dbReference type="Rhea" id="RHEA-COMP:11060"/>
        <dbReference type="Rhea" id="RHEA-COMP:17915"/>
        <dbReference type="ChEBI" id="CHEBI:15378"/>
        <dbReference type="ChEBI" id="CHEBI:30013"/>
        <dbReference type="ChEBI" id="CHEBI:57273"/>
        <dbReference type="ChEBI" id="CHEBI:58189"/>
        <dbReference type="ChEBI" id="CHEBI:189631"/>
        <dbReference type="EC" id="2.4.1.221"/>
    </reaction>
    <physiologicalReaction direction="left-to-right" evidence="15">
        <dbReference type="Rhea" id="RHEA:70492"/>
    </physiologicalReaction>
</comment>
<dbReference type="Proteomes" id="UP000015101">
    <property type="component" value="Unassembled WGS sequence"/>
</dbReference>
<evidence type="ECO:0000256" key="8">
    <source>
        <dbReference type="ARBA" id="ARBA00022824"/>
    </source>
</evidence>
<evidence type="ECO:0000256" key="9">
    <source>
        <dbReference type="ARBA" id="ARBA00022976"/>
    </source>
</evidence>
<dbReference type="OrthoDB" id="10050276at2759"/>
<accession>T1F2X9</accession>
<dbReference type="PANTHER" id="PTHR21420">
    <property type="entry name" value="GDP-FUCOSE PROTEIN O-FUCOSYLTRANSFERASE 1"/>
    <property type="match status" value="1"/>
</dbReference>
<dbReference type="Pfam" id="PF10250">
    <property type="entry name" value="O-FucT"/>
    <property type="match status" value="1"/>
</dbReference>
<dbReference type="CTD" id="20203178"/>
<dbReference type="HOGENOM" id="CLU_039551_0_0_1"/>
<dbReference type="GO" id="GO:0046922">
    <property type="term" value="F:peptide-O-fucosyltransferase activity"/>
    <property type="evidence" value="ECO:0000318"/>
    <property type="project" value="GO_Central"/>
</dbReference>
<evidence type="ECO:0000256" key="5">
    <source>
        <dbReference type="ARBA" id="ARBA00021745"/>
    </source>
</evidence>
<organism evidence="19 20">
    <name type="scientific">Helobdella robusta</name>
    <name type="common">Californian leech</name>
    <dbReference type="NCBI Taxonomy" id="6412"/>
    <lineage>
        <taxon>Eukaryota</taxon>
        <taxon>Metazoa</taxon>
        <taxon>Spiralia</taxon>
        <taxon>Lophotrochozoa</taxon>
        <taxon>Annelida</taxon>
        <taxon>Clitellata</taxon>
        <taxon>Hirudinea</taxon>
        <taxon>Rhynchobdellida</taxon>
        <taxon>Glossiphoniidae</taxon>
        <taxon>Helobdella</taxon>
    </lineage>
</organism>
<dbReference type="Gene3D" id="3.40.50.11350">
    <property type="match status" value="1"/>
</dbReference>
<keyword evidence="13" id="KW-0119">Carbohydrate metabolism</keyword>
<dbReference type="FunCoup" id="T1F2X9">
    <property type="interactions" value="820"/>
</dbReference>
<dbReference type="EnsemblMetazoa" id="HelroT170340">
    <property type="protein sequence ID" value="HelroP170340"/>
    <property type="gene ID" value="HelroG170340"/>
</dbReference>
<dbReference type="UniPathway" id="UPA00378"/>
<keyword evidence="11" id="KW-0325">Glycoprotein</keyword>
<evidence type="ECO:0000256" key="16">
    <source>
        <dbReference type="ARBA" id="ARBA00048647"/>
    </source>
</evidence>
<feature type="signal peptide" evidence="17">
    <location>
        <begin position="1"/>
        <end position="24"/>
    </location>
</feature>
<evidence type="ECO:0000256" key="1">
    <source>
        <dbReference type="ARBA" id="ARBA00004240"/>
    </source>
</evidence>
<keyword evidence="17" id="KW-0732">Signal</keyword>
<dbReference type="GO" id="GO:0005783">
    <property type="term" value="C:endoplasmic reticulum"/>
    <property type="evidence" value="ECO:0000318"/>
    <property type="project" value="GO_Central"/>
</dbReference>
<comment type="similarity">
    <text evidence="3">Belongs to the glycosyltransferase 65 family.</text>
</comment>
<evidence type="ECO:0000256" key="12">
    <source>
        <dbReference type="ARBA" id="ARBA00023253"/>
    </source>
</evidence>
<dbReference type="KEGG" id="hro:HELRODRAFT_170340"/>
<dbReference type="Gene3D" id="3.40.50.11340">
    <property type="match status" value="1"/>
</dbReference>
<dbReference type="CDD" id="cd11302">
    <property type="entry name" value="O-FucT-1"/>
    <property type="match status" value="1"/>
</dbReference>
<dbReference type="GO" id="GO:0036066">
    <property type="term" value="P:protein O-linked glycosylation via fucose"/>
    <property type="evidence" value="ECO:0000318"/>
    <property type="project" value="GO_Central"/>
</dbReference>
<keyword evidence="6" id="KW-0328">Glycosyltransferase</keyword>
<protein>
    <recommendedName>
        <fullName evidence="5">GDP-fucose protein O-fucosyltransferase 1</fullName>
        <ecNumber evidence="4">2.4.1.221</ecNumber>
    </recommendedName>
    <alternativeName>
        <fullName evidence="14">Peptide-O-fucosyltransferase 1</fullName>
    </alternativeName>
</protein>
<dbReference type="RefSeq" id="XP_009014398.1">
    <property type="nucleotide sequence ID" value="XM_009016150.1"/>
</dbReference>
<keyword evidence="12" id="KW-0294">Fucose metabolism</keyword>
<keyword evidence="20" id="KW-1185">Reference proteome</keyword>
<dbReference type="GO" id="GO:0007219">
    <property type="term" value="P:Notch signaling pathway"/>
    <property type="evidence" value="ECO:0007669"/>
    <property type="project" value="UniProtKB-KW"/>
</dbReference>
<dbReference type="InParanoid" id="T1F2X9"/>
<comment type="subcellular location">
    <subcellularLocation>
        <location evidence="1">Endoplasmic reticulum</location>
    </subcellularLocation>
</comment>